<accession>A0ABX0J3L0</accession>
<proteinExistence type="predicted"/>
<feature type="transmembrane region" description="Helical" evidence="1">
    <location>
        <begin position="30"/>
        <end position="52"/>
    </location>
</feature>
<organism evidence="2 3">
    <name type="scientific">Paenibacillus agricola</name>
    <dbReference type="NCBI Taxonomy" id="2716264"/>
    <lineage>
        <taxon>Bacteria</taxon>
        <taxon>Bacillati</taxon>
        <taxon>Bacillota</taxon>
        <taxon>Bacilli</taxon>
        <taxon>Bacillales</taxon>
        <taxon>Paenibacillaceae</taxon>
        <taxon>Paenibacillus</taxon>
    </lineage>
</organism>
<dbReference type="EMBL" id="JAAOIW010000004">
    <property type="protein sequence ID" value="NHN30884.1"/>
    <property type="molecule type" value="Genomic_DNA"/>
</dbReference>
<dbReference type="SUPFAM" id="SSF48452">
    <property type="entry name" value="TPR-like"/>
    <property type="match status" value="1"/>
</dbReference>
<keyword evidence="1" id="KW-1133">Transmembrane helix</keyword>
<keyword evidence="1" id="KW-0812">Transmembrane</keyword>
<dbReference type="RefSeq" id="WP_166150323.1">
    <property type="nucleotide sequence ID" value="NZ_JAAOIW010000004.1"/>
</dbReference>
<feature type="transmembrane region" description="Helical" evidence="1">
    <location>
        <begin position="7"/>
        <end position="24"/>
    </location>
</feature>
<dbReference type="InterPro" id="IPR011990">
    <property type="entry name" value="TPR-like_helical_dom_sf"/>
</dbReference>
<evidence type="ECO:0000256" key="1">
    <source>
        <dbReference type="SAM" id="Phobius"/>
    </source>
</evidence>
<dbReference type="InterPro" id="IPR011717">
    <property type="entry name" value="TPR-4"/>
</dbReference>
<dbReference type="Pfam" id="PF07721">
    <property type="entry name" value="TPR_4"/>
    <property type="match status" value="2"/>
</dbReference>
<dbReference type="Gene3D" id="1.25.40.10">
    <property type="entry name" value="Tetratricopeptide repeat domain"/>
    <property type="match status" value="1"/>
</dbReference>
<name>A0ABX0J3L0_9BACL</name>
<dbReference type="Proteomes" id="UP001165962">
    <property type="component" value="Unassembled WGS sequence"/>
</dbReference>
<evidence type="ECO:0000313" key="2">
    <source>
        <dbReference type="EMBL" id="NHN30884.1"/>
    </source>
</evidence>
<keyword evidence="1" id="KW-0472">Membrane</keyword>
<evidence type="ECO:0000313" key="3">
    <source>
        <dbReference type="Proteomes" id="UP001165962"/>
    </source>
</evidence>
<sequence length="283" mass="32053">MKALIKPLLLIIALIIVIIIAFNLHVLAGWGLILVLVGVMLFTSRSSIYALIGSRAFAKGEMQKALVWYKKAFTSKPCPDKHRIGYGYLLMRSGDPVQAEQVLGQLIKATKSRDTRVQAQCNLATAYWLQGKKSEGLILLEQVFEEYKNTLVYGNLGYFKILHGDLNEALAFNLEAYTYNEGDLTILDNLALNYHLLGQADEAQPLFEKLMLKTPKYAEPYYYYSQNLQQQGKREEAIEQINVALKKELSFVTPITRSQIEQEAEELNKEELNKVEKITLGKG</sequence>
<gene>
    <name evidence="2" type="ORF">G9U52_13680</name>
</gene>
<keyword evidence="3" id="KW-1185">Reference proteome</keyword>
<comment type="caution">
    <text evidence="2">The sequence shown here is derived from an EMBL/GenBank/DDBJ whole genome shotgun (WGS) entry which is preliminary data.</text>
</comment>
<dbReference type="Pfam" id="PF13374">
    <property type="entry name" value="TPR_10"/>
    <property type="match status" value="1"/>
</dbReference>
<protein>
    <submittedName>
        <fullName evidence="2">Tetratricopeptide repeat protein</fullName>
    </submittedName>
</protein>
<reference evidence="2" key="1">
    <citation type="submission" date="2020-03" db="EMBL/GenBank/DDBJ databases">
        <title>Draft sequencing of Paenibacilllus sp. S3N08.</title>
        <authorList>
            <person name="Kim D.-U."/>
        </authorList>
    </citation>
    <scope>NUCLEOTIDE SEQUENCE</scope>
    <source>
        <strain evidence="2">S3N08</strain>
    </source>
</reference>